<dbReference type="Proteomes" id="UP001062846">
    <property type="component" value="Chromosome 2"/>
</dbReference>
<sequence length="346" mass="38144">MEKPRSDTGGWIPVLGNKRKLDAKVGYENLNRGEKEDAQWVTLFIHNLPEDTSHAWLKKFFTKFVSANVAISKANGLWMEDRKLFVKIASFDQNDKGRNVRLNKGPSKVVTRLESFRKDPGLIGNSNIPIAESSKSRELVGGNFSYAQMLKGNNQGGLESGVKSVSLKLKPTGMPLNVWNLDSFRKIGEKWGAFMKVDDSTLHCLSFTNGRVLVATEIMSTIDDSIQLDIDGFLYKVKVREEPLAFGVEARSRSGQNTSVDKEVSDVSKSDACFSNCERSPMESQVSETKGSFFDVELNVVQESGTHGENSLASGEADSRLIGADSSPKVVKSVQPTGWLMCFSVS</sequence>
<gene>
    <name evidence="1" type="ORF">RHMOL_Rhmol02G0051900</name>
</gene>
<organism evidence="1 2">
    <name type="scientific">Rhododendron molle</name>
    <name type="common">Chinese azalea</name>
    <name type="synonym">Azalea mollis</name>
    <dbReference type="NCBI Taxonomy" id="49168"/>
    <lineage>
        <taxon>Eukaryota</taxon>
        <taxon>Viridiplantae</taxon>
        <taxon>Streptophyta</taxon>
        <taxon>Embryophyta</taxon>
        <taxon>Tracheophyta</taxon>
        <taxon>Spermatophyta</taxon>
        <taxon>Magnoliopsida</taxon>
        <taxon>eudicotyledons</taxon>
        <taxon>Gunneridae</taxon>
        <taxon>Pentapetalae</taxon>
        <taxon>asterids</taxon>
        <taxon>Ericales</taxon>
        <taxon>Ericaceae</taxon>
        <taxon>Ericoideae</taxon>
        <taxon>Rhodoreae</taxon>
        <taxon>Rhododendron</taxon>
    </lineage>
</organism>
<dbReference type="EMBL" id="CM046389">
    <property type="protein sequence ID" value="KAI8566582.1"/>
    <property type="molecule type" value="Genomic_DNA"/>
</dbReference>
<evidence type="ECO:0000313" key="1">
    <source>
        <dbReference type="EMBL" id="KAI8566582.1"/>
    </source>
</evidence>
<keyword evidence="2" id="KW-1185">Reference proteome</keyword>
<proteinExistence type="predicted"/>
<name>A0ACC0PNG9_RHOML</name>
<comment type="caution">
    <text evidence="1">The sequence shown here is derived from an EMBL/GenBank/DDBJ whole genome shotgun (WGS) entry which is preliminary data.</text>
</comment>
<reference evidence="1" key="1">
    <citation type="submission" date="2022-02" db="EMBL/GenBank/DDBJ databases">
        <title>Plant Genome Project.</title>
        <authorList>
            <person name="Zhang R.-G."/>
        </authorList>
    </citation>
    <scope>NUCLEOTIDE SEQUENCE</scope>
    <source>
        <strain evidence="1">AT1</strain>
    </source>
</reference>
<accession>A0ACC0PNG9</accession>
<protein>
    <submittedName>
        <fullName evidence="1">Uncharacterized protein</fullName>
    </submittedName>
</protein>
<evidence type="ECO:0000313" key="2">
    <source>
        <dbReference type="Proteomes" id="UP001062846"/>
    </source>
</evidence>